<feature type="non-terminal residue" evidence="3">
    <location>
        <position position="1"/>
    </location>
</feature>
<feature type="domain" description="OBG-type G" evidence="2">
    <location>
        <begin position="9"/>
        <end position="59"/>
    </location>
</feature>
<dbReference type="InterPro" id="IPR045086">
    <property type="entry name" value="OBG_GTPase"/>
</dbReference>
<dbReference type="InterPro" id="IPR027417">
    <property type="entry name" value="P-loop_NTPase"/>
</dbReference>
<dbReference type="AlphaFoldDB" id="A0A699YW42"/>
<evidence type="ECO:0000259" key="2">
    <source>
        <dbReference type="PROSITE" id="PS51710"/>
    </source>
</evidence>
<dbReference type="Proteomes" id="UP000485058">
    <property type="component" value="Unassembled WGS sequence"/>
</dbReference>
<organism evidence="3 4">
    <name type="scientific">Haematococcus lacustris</name>
    <name type="common">Green alga</name>
    <name type="synonym">Haematococcus pluvialis</name>
    <dbReference type="NCBI Taxonomy" id="44745"/>
    <lineage>
        <taxon>Eukaryota</taxon>
        <taxon>Viridiplantae</taxon>
        <taxon>Chlorophyta</taxon>
        <taxon>core chlorophytes</taxon>
        <taxon>Chlorophyceae</taxon>
        <taxon>CS clade</taxon>
        <taxon>Chlamydomonadales</taxon>
        <taxon>Haematococcaceae</taxon>
        <taxon>Haematococcus</taxon>
    </lineage>
</organism>
<protein>
    <recommendedName>
        <fullName evidence="2">OBG-type G domain-containing protein</fullName>
    </recommendedName>
</protein>
<evidence type="ECO:0000256" key="1">
    <source>
        <dbReference type="ARBA" id="ARBA00022741"/>
    </source>
</evidence>
<accession>A0A699YW42</accession>
<dbReference type="PANTHER" id="PTHR11702:SF31">
    <property type="entry name" value="MITOCHONDRIAL RIBOSOME-ASSOCIATED GTPASE 2"/>
    <property type="match status" value="1"/>
</dbReference>
<dbReference type="GO" id="GO:0005739">
    <property type="term" value="C:mitochondrion"/>
    <property type="evidence" value="ECO:0007669"/>
    <property type="project" value="TreeGrafter"/>
</dbReference>
<reference evidence="3 4" key="1">
    <citation type="submission" date="2020-02" db="EMBL/GenBank/DDBJ databases">
        <title>Draft genome sequence of Haematococcus lacustris strain NIES-144.</title>
        <authorList>
            <person name="Morimoto D."/>
            <person name="Nakagawa S."/>
            <person name="Yoshida T."/>
            <person name="Sawayama S."/>
        </authorList>
    </citation>
    <scope>NUCLEOTIDE SEQUENCE [LARGE SCALE GENOMIC DNA]</scope>
    <source>
        <strain evidence="3 4">NIES-144</strain>
    </source>
</reference>
<dbReference type="InterPro" id="IPR006073">
    <property type="entry name" value="GTP-bd"/>
</dbReference>
<dbReference type="EMBL" id="BLLF01000611">
    <property type="protein sequence ID" value="GFH13425.1"/>
    <property type="molecule type" value="Genomic_DNA"/>
</dbReference>
<sequence length="59" mass="6198">MLEFKLGSTERGVQGMPNAGKSSLLSALTAARAKVGSYAFTTIRPQLGAITFSNTQPQP</sequence>
<dbReference type="Pfam" id="PF01926">
    <property type="entry name" value="MMR_HSR1"/>
    <property type="match status" value="1"/>
</dbReference>
<dbReference type="GO" id="GO:0005525">
    <property type="term" value="F:GTP binding"/>
    <property type="evidence" value="ECO:0007669"/>
    <property type="project" value="InterPro"/>
</dbReference>
<proteinExistence type="predicted"/>
<name>A0A699YW42_HAELA</name>
<dbReference type="SUPFAM" id="SSF52540">
    <property type="entry name" value="P-loop containing nucleoside triphosphate hydrolases"/>
    <property type="match status" value="1"/>
</dbReference>
<dbReference type="InterPro" id="IPR031167">
    <property type="entry name" value="G_OBG"/>
</dbReference>
<dbReference type="GO" id="GO:0003924">
    <property type="term" value="F:GTPase activity"/>
    <property type="evidence" value="ECO:0007669"/>
    <property type="project" value="InterPro"/>
</dbReference>
<evidence type="ECO:0000313" key="4">
    <source>
        <dbReference type="Proteomes" id="UP000485058"/>
    </source>
</evidence>
<comment type="caution">
    <text evidence="3">The sequence shown here is derived from an EMBL/GenBank/DDBJ whole genome shotgun (WGS) entry which is preliminary data.</text>
</comment>
<dbReference type="PANTHER" id="PTHR11702">
    <property type="entry name" value="DEVELOPMENTALLY REGULATED GTP-BINDING PROTEIN-RELATED"/>
    <property type="match status" value="1"/>
</dbReference>
<evidence type="ECO:0000313" key="3">
    <source>
        <dbReference type="EMBL" id="GFH13425.1"/>
    </source>
</evidence>
<gene>
    <name evidence="3" type="ORF">HaLaN_09309</name>
</gene>
<dbReference type="PROSITE" id="PS51710">
    <property type="entry name" value="G_OBG"/>
    <property type="match status" value="1"/>
</dbReference>
<keyword evidence="4" id="KW-1185">Reference proteome</keyword>
<keyword evidence="1" id="KW-0547">Nucleotide-binding</keyword>
<dbReference type="Gene3D" id="3.40.50.300">
    <property type="entry name" value="P-loop containing nucleotide triphosphate hydrolases"/>
    <property type="match status" value="1"/>
</dbReference>
<dbReference type="PRINTS" id="PR00326">
    <property type="entry name" value="GTP1OBG"/>
</dbReference>
<feature type="non-terminal residue" evidence="3">
    <location>
        <position position="59"/>
    </location>
</feature>